<keyword evidence="1" id="KW-0812">Transmembrane</keyword>
<dbReference type="RefSeq" id="WP_109562293.1">
    <property type="nucleotide sequence ID" value="NZ_QGDJ01000001.1"/>
</dbReference>
<keyword evidence="1" id="KW-1133">Transmembrane helix</keyword>
<name>A0A2Y9C3J3_9RHOB</name>
<dbReference type="InterPro" id="IPR009936">
    <property type="entry name" value="DUF1468"/>
</dbReference>
<feature type="domain" description="DUF1468" evidence="2">
    <location>
        <begin position="9"/>
        <end position="141"/>
    </location>
</feature>
<reference evidence="4 6" key="1">
    <citation type="submission" date="2016-10" db="EMBL/GenBank/DDBJ databases">
        <authorList>
            <person name="Cai Z."/>
        </authorList>
    </citation>
    <scope>NUCLEOTIDE SEQUENCE [LARGE SCALE GENOMIC DNA]</scope>
    <source>
        <strain evidence="4 6">DSM 25227</strain>
    </source>
</reference>
<feature type="transmembrane region" description="Helical" evidence="1">
    <location>
        <begin position="39"/>
        <end position="59"/>
    </location>
</feature>
<evidence type="ECO:0000313" key="4">
    <source>
        <dbReference type="EMBL" id="SSA37923.1"/>
    </source>
</evidence>
<proteinExistence type="predicted"/>
<evidence type="ECO:0000259" key="2">
    <source>
        <dbReference type="Pfam" id="PF07331"/>
    </source>
</evidence>
<evidence type="ECO:0000313" key="6">
    <source>
        <dbReference type="Proteomes" id="UP000251571"/>
    </source>
</evidence>
<dbReference type="Proteomes" id="UP000251571">
    <property type="component" value="Unassembled WGS sequence"/>
</dbReference>
<keyword evidence="1" id="KW-0472">Membrane</keyword>
<dbReference type="Proteomes" id="UP000245839">
    <property type="component" value="Unassembled WGS sequence"/>
</dbReference>
<evidence type="ECO:0000313" key="5">
    <source>
        <dbReference type="Proteomes" id="UP000245839"/>
    </source>
</evidence>
<dbReference type="AlphaFoldDB" id="A0A2Y9C3J3"/>
<organism evidence="4 6">
    <name type="scientific">Jannaschia seohaensis</name>
    <dbReference type="NCBI Taxonomy" id="475081"/>
    <lineage>
        <taxon>Bacteria</taxon>
        <taxon>Pseudomonadati</taxon>
        <taxon>Pseudomonadota</taxon>
        <taxon>Alphaproteobacteria</taxon>
        <taxon>Rhodobacterales</taxon>
        <taxon>Roseobacteraceae</taxon>
        <taxon>Jannaschia</taxon>
    </lineage>
</organism>
<evidence type="ECO:0000256" key="1">
    <source>
        <dbReference type="SAM" id="Phobius"/>
    </source>
</evidence>
<feature type="transmembrane region" description="Helical" evidence="1">
    <location>
        <begin position="71"/>
        <end position="88"/>
    </location>
</feature>
<reference evidence="3 5" key="2">
    <citation type="submission" date="2018-03" db="EMBL/GenBank/DDBJ databases">
        <title>Genomic Encyclopedia of Archaeal and Bacterial Type Strains, Phase II (KMG-II): from individual species to whole genera.</title>
        <authorList>
            <person name="Goeker M."/>
        </authorList>
    </citation>
    <scope>NUCLEOTIDE SEQUENCE [LARGE SCALE GENOMIC DNA]</scope>
    <source>
        <strain evidence="3 5">DSM 25227</strain>
    </source>
</reference>
<dbReference type="OrthoDB" id="7869580at2"/>
<gene>
    <name evidence="3" type="ORF">BCF38_10150</name>
    <name evidence="4" type="ORF">SAMN05421539_10150</name>
</gene>
<sequence>MSILTERRVTSLVLLLVGMALLSQTFGQAYSGLGAFSPMFFPQIVLSFWVAVAALDLVAELRQRVVGTRPQLLRVTVIALASLVFLLAMTRIGFFLAAVPFSAVALVTLGLRRPVPVAAVSLGVPAALVALFNHLLTLPLPTSPVAWWF</sequence>
<accession>A0A2Y9C3J3</accession>
<dbReference type="EMBL" id="UETC01000001">
    <property type="protein sequence ID" value="SSA37923.1"/>
    <property type="molecule type" value="Genomic_DNA"/>
</dbReference>
<dbReference type="EMBL" id="QGDJ01000001">
    <property type="protein sequence ID" value="PWJ21645.1"/>
    <property type="molecule type" value="Genomic_DNA"/>
</dbReference>
<feature type="transmembrane region" description="Helical" evidence="1">
    <location>
        <begin position="118"/>
        <end position="140"/>
    </location>
</feature>
<protein>
    <submittedName>
        <fullName evidence="4">Tripartite tricarboxylate transporter TctB family protein</fullName>
    </submittedName>
</protein>
<keyword evidence="5" id="KW-1185">Reference proteome</keyword>
<evidence type="ECO:0000313" key="3">
    <source>
        <dbReference type="EMBL" id="PWJ21645.1"/>
    </source>
</evidence>
<dbReference type="Pfam" id="PF07331">
    <property type="entry name" value="TctB"/>
    <property type="match status" value="1"/>
</dbReference>